<dbReference type="Gene3D" id="3.40.1190.10">
    <property type="entry name" value="Mur-like, catalytic domain"/>
    <property type="match status" value="1"/>
</dbReference>
<keyword evidence="8" id="KW-0460">Magnesium</keyword>
<dbReference type="InterPro" id="IPR018109">
    <property type="entry name" value="Folylpolyglutamate_synth_CS"/>
</dbReference>
<evidence type="ECO:0000259" key="12">
    <source>
        <dbReference type="Pfam" id="PF02875"/>
    </source>
</evidence>
<comment type="caution">
    <text evidence="14">The sequence shown here is derived from an EMBL/GenBank/DDBJ whole genome shotgun (WGS) entry which is preliminary data.</text>
</comment>
<evidence type="ECO:0000256" key="10">
    <source>
        <dbReference type="ARBA" id="ARBA00047493"/>
    </source>
</evidence>
<feature type="domain" description="Mur ligase central" evidence="13">
    <location>
        <begin position="47"/>
        <end position="262"/>
    </location>
</feature>
<evidence type="ECO:0000256" key="8">
    <source>
        <dbReference type="ARBA" id="ARBA00022842"/>
    </source>
</evidence>
<proteinExistence type="inferred from homology"/>
<evidence type="ECO:0000256" key="6">
    <source>
        <dbReference type="ARBA" id="ARBA00022741"/>
    </source>
</evidence>
<dbReference type="SUPFAM" id="SSF53623">
    <property type="entry name" value="MurD-like peptide ligases, catalytic domain"/>
    <property type="match status" value="1"/>
</dbReference>
<evidence type="ECO:0000256" key="9">
    <source>
        <dbReference type="ARBA" id="ARBA00030592"/>
    </source>
</evidence>
<keyword evidence="5" id="KW-0479">Metal-binding</keyword>
<dbReference type="InterPro" id="IPR004101">
    <property type="entry name" value="Mur_ligase_C"/>
</dbReference>
<dbReference type="PIRSF" id="PIRSF001563">
    <property type="entry name" value="Folylpolyglu_synth"/>
    <property type="match status" value="1"/>
</dbReference>
<dbReference type="PANTHER" id="PTHR11136:SF0">
    <property type="entry name" value="DIHYDROFOLATE SYNTHETASE-RELATED"/>
    <property type="match status" value="1"/>
</dbReference>
<protein>
    <recommendedName>
        <fullName evidence="3">tetrahydrofolate synthase</fullName>
        <ecNumber evidence="3">6.3.2.17</ecNumber>
    </recommendedName>
    <alternativeName>
        <fullName evidence="9">Tetrahydrofolylpolyglutamate synthase</fullName>
    </alternativeName>
</protein>
<evidence type="ECO:0000256" key="11">
    <source>
        <dbReference type="PIRNR" id="PIRNR001563"/>
    </source>
</evidence>
<keyword evidence="4 11" id="KW-0436">Ligase</keyword>
<dbReference type="GO" id="GO:0004326">
    <property type="term" value="F:tetrahydrofolylpolyglutamate synthase activity"/>
    <property type="evidence" value="ECO:0007669"/>
    <property type="project" value="UniProtKB-EC"/>
</dbReference>
<keyword evidence="15" id="KW-1185">Reference proteome</keyword>
<evidence type="ECO:0000256" key="4">
    <source>
        <dbReference type="ARBA" id="ARBA00022598"/>
    </source>
</evidence>
<keyword evidence="6 11" id="KW-0547">Nucleotide-binding</keyword>
<dbReference type="InterPro" id="IPR001645">
    <property type="entry name" value="Folylpolyglutamate_synth"/>
</dbReference>
<dbReference type="Gene3D" id="3.90.190.20">
    <property type="entry name" value="Mur ligase, C-terminal domain"/>
    <property type="match status" value="1"/>
</dbReference>
<evidence type="ECO:0000313" key="15">
    <source>
        <dbReference type="Proteomes" id="UP000265692"/>
    </source>
</evidence>
<dbReference type="Pfam" id="PF08245">
    <property type="entry name" value="Mur_ligase_M"/>
    <property type="match status" value="1"/>
</dbReference>
<evidence type="ECO:0000256" key="2">
    <source>
        <dbReference type="ARBA" id="ARBA00008276"/>
    </source>
</evidence>
<gene>
    <name evidence="14" type="ORF">D1B33_15065</name>
</gene>
<dbReference type="NCBIfam" id="TIGR01499">
    <property type="entry name" value="folC"/>
    <property type="match status" value="1"/>
</dbReference>
<evidence type="ECO:0000256" key="5">
    <source>
        <dbReference type="ARBA" id="ARBA00022723"/>
    </source>
</evidence>
<dbReference type="PANTHER" id="PTHR11136">
    <property type="entry name" value="FOLYLPOLYGLUTAMATE SYNTHASE-RELATED"/>
    <property type="match status" value="1"/>
</dbReference>
<dbReference type="GO" id="GO:0005524">
    <property type="term" value="F:ATP binding"/>
    <property type="evidence" value="ECO:0007669"/>
    <property type="project" value="UniProtKB-KW"/>
</dbReference>
<dbReference type="Proteomes" id="UP000265692">
    <property type="component" value="Unassembled WGS sequence"/>
</dbReference>
<dbReference type="InterPro" id="IPR013221">
    <property type="entry name" value="Mur_ligase_cen"/>
</dbReference>
<evidence type="ECO:0000259" key="13">
    <source>
        <dbReference type="Pfam" id="PF08245"/>
    </source>
</evidence>
<evidence type="ECO:0000256" key="1">
    <source>
        <dbReference type="ARBA" id="ARBA00001946"/>
    </source>
</evidence>
<dbReference type="GO" id="GO:0005737">
    <property type="term" value="C:cytoplasm"/>
    <property type="evidence" value="ECO:0007669"/>
    <property type="project" value="TreeGrafter"/>
</dbReference>
<evidence type="ECO:0000256" key="3">
    <source>
        <dbReference type="ARBA" id="ARBA00013025"/>
    </source>
</evidence>
<dbReference type="FunFam" id="3.40.1190.10:FF:000011">
    <property type="entry name" value="Folylpolyglutamate synthase/dihydrofolate synthase"/>
    <property type="match status" value="1"/>
</dbReference>
<evidence type="ECO:0000313" key="14">
    <source>
        <dbReference type="EMBL" id="RHW33367.1"/>
    </source>
</evidence>
<comment type="catalytic activity">
    <reaction evidence="10">
        <text>(6S)-5,6,7,8-tetrahydrofolyl-(gamma-L-Glu)(n) + L-glutamate + ATP = (6S)-5,6,7,8-tetrahydrofolyl-(gamma-L-Glu)(n+1) + ADP + phosphate + H(+)</text>
        <dbReference type="Rhea" id="RHEA:10580"/>
        <dbReference type="Rhea" id="RHEA-COMP:14738"/>
        <dbReference type="Rhea" id="RHEA-COMP:14740"/>
        <dbReference type="ChEBI" id="CHEBI:15378"/>
        <dbReference type="ChEBI" id="CHEBI:29985"/>
        <dbReference type="ChEBI" id="CHEBI:30616"/>
        <dbReference type="ChEBI" id="CHEBI:43474"/>
        <dbReference type="ChEBI" id="CHEBI:141005"/>
        <dbReference type="ChEBI" id="CHEBI:456216"/>
        <dbReference type="EC" id="6.3.2.17"/>
    </reaction>
</comment>
<dbReference type="Pfam" id="PF02875">
    <property type="entry name" value="Mur_ligase_C"/>
    <property type="match status" value="1"/>
</dbReference>
<dbReference type="SUPFAM" id="SSF53244">
    <property type="entry name" value="MurD-like peptide ligases, peptide-binding domain"/>
    <property type="match status" value="1"/>
</dbReference>
<evidence type="ECO:0000256" key="7">
    <source>
        <dbReference type="ARBA" id="ARBA00022840"/>
    </source>
</evidence>
<comment type="cofactor">
    <cofactor evidence="1">
        <name>Mg(2+)</name>
        <dbReference type="ChEBI" id="CHEBI:18420"/>
    </cofactor>
</comment>
<dbReference type="InterPro" id="IPR036565">
    <property type="entry name" value="Mur-like_cat_sf"/>
</dbReference>
<sequence length="423" mass="46930">MRIPKLDEYKKKWNIESEQSIQLGLESMVQALEMLEHPEKELNVVHVAGTNGKGSTIAFLEQLAIAHGLTVGKFMSPCIVDVHDQIQIDGKPISEKELDYIFAIMSRAGLSGKLTDFELLTCAAFLYFAQNNLDVVLIEAGMGGREDSTNVVDPIVSIITSIALEHTKFLGSTIESIASHKAGIIKQQKPVVIGRLPQQSVHVIEQEAFEKESPLIALGDHFDFIEEDKIYTNDERGLSIQRLQGGLPGKHQGDNMALAITAFFELADFLTIAADIEKIREAVKKAKLPGRFEQVLPNVYFDGAHNPQSAEMLIQTIQQQFPNEPIRFVVGMLADKDVKTVLGILETVSDEFYFIDFSNDRAMPASEMMCLSSASIKAILSDNQAFFRQASTFNGKIFVTGSLYLLTELRGQLKNFKEDCGLL</sequence>
<comment type="similarity">
    <text evidence="2 11">Belongs to the folylpolyglutamate synthase family.</text>
</comment>
<dbReference type="EMBL" id="QWEI01000010">
    <property type="protein sequence ID" value="RHW33367.1"/>
    <property type="molecule type" value="Genomic_DNA"/>
</dbReference>
<dbReference type="AlphaFoldDB" id="A0A396SAB4"/>
<reference evidence="14 15" key="1">
    <citation type="submission" date="2018-08" db="EMBL/GenBank/DDBJ databases">
        <title>Lysinibacillus sp. YLB-03 draft genome sequence.</title>
        <authorList>
            <person name="Yu L."/>
        </authorList>
    </citation>
    <scope>NUCLEOTIDE SEQUENCE [LARGE SCALE GENOMIC DNA]</scope>
    <source>
        <strain evidence="14 15">YLB-03</strain>
    </source>
</reference>
<name>A0A396SAB4_9BACL</name>
<dbReference type="EC" id="6.3.2.17" evidence="3"/>
<dbReference type="RefSeq" id="WP_118877231.1">
    <property type="nucleotide sequence ID" value="NZ_QWEI01000010.1"/>
</dbReference>
<organism evidence="14 15">
    <name type="scientific">Ureibacillus yapensis</name>
    <dbReference type="NCBI Taxonomy" id="2304605"/>
    <lineage>
        <taxon>Bacteria</taxon>
        <taxon>Bacillati</taxon>
        <taxon>Bacillota</taxon>
        <taxon>Bacilli</taxon>
        <taxon>Bacillales</taxon>
        <taxon>Caryophanaceae</taxon>
        <taxon>Ureibacillus</taxon>
    </lineage>
</organism>
<dbReference type="InterPro" id="IPR036615">
    <property type="entry name" value="Mur_ligase_C_dom_sf"/>
</dbReference>
<dbReference type="GO" id="GO:0008841">
    <property type="term" value="F:dihydrofolate synthase activity"/>
    <property type="evidence" value="ECO:0007669"/>
    <property type="project" value="TreeGrafter"/>
</dbReference>
<accession>A0A396SAB4</accession>
<feature type="domain" description="Mur ligase C-terminal" evidence="12">
    <location>
        <begin position="290"/>
        <end position="369"/>
    </location>
</feature>
<dbReference type="OrthoDB" id="9809356at2"/>
<dbReference type="PROSITE" id="PS01012">
    <property type="entry name" value="FOLYLPOLYGLU_SYNT_2"/>
    <property type="match status" value="1"/>
</dbReference>
<keyword evidence="7 11" id="KW-0067">ATP-binding</keyword>
<dbReference type="GO" id="GO:0046872">
    <property type="term" value="F:metal ion binding"/>
    <property type="evidence" value="ECO:0007669"/>
    <property type="project" value="UniProtKB-KW"/>
</dbReference>